<keyword evidence="2" id="KW-1185">Reference proteome</keyword>
<dbReference type="HOGENOM" id="CLU_897311_0_0_1"/>
<evidence type="ECO:0000313" key="2">
    <source>
        <dbReference type="Proteomes" id="UP000053424"/>
    </source>
</evidence>
<reference evidence="2" key="2">
    <citation type="submission" date="2015-01" db="EMBL/GenBank/DDBJ databases">
        <title>Evolutionary Origins and Diversification of the Mycorrhizal Mutualists.</title>
        <authorList>
            <consortium name="DOE Joint Genome Institute"/>
            <consortium name="Mycorrhizal Genomics Consortium"/>
            <person name="Kohler A."/>
            <person name="Kuo A."/>
            <person name="Nagy L.G."/>
            <person name="Floudas D."/>
            <person name="Copeland A."/>
            <person name="Barry K.W."/>
            <person name="Cichocki N."/>
            <person name="Veneault-Fourrey C."/>
            <person name="LaButti K."/>
            <person name="Lindquist E.A."/>
            <person name="Lipzen A."/>
            <person name="Lundell T."/>
            <person name="Morin E."/>
            <person name="Murat C."/>
            <person name="Riley R."/>
            <person name="Ohm R."/>
            <person name="Sun H."/>
            <person name="Tunlid A."/>
            <person name="Henrissat B."/>
            <person name="Grigoriev I.V."/>
            <person name="Hibbett D.S."/>
            <person name="Martin F."/>
        </authorList>
    </citation>
    <scope>NUCLEOTIDE SEQUENCE [LARGE SCALE GENOMIC DNA]</scope>
    <source>
        <strain evidence="2">h7</strain>
    </source>
</reference>
<protein>
    <submittedName>
        <fullName evidence="1">Uncharacterized protein</fullName>
    </submittedName>
</protein>
<proteinExistence type="predicted"/>
<evidence type="ECO:0000313" key="1">
    <source>
        <dbReference type="EMBL" id="KIM36698.1"/>
    </source>
</evidence>
<accession>A0A0C2XFK4</accession>
<dbReference type="Proteomes" id="UP000053424">
    <property type="component" value="Unassembled WGS sequence"/>
</dbReference>
<reference evidence="1 2" key="1">
    <citation type="submission" date="2014-04" db="EMBL/GenBank/DDBJ databases">
        <authorList>
            <consortium name="DOE Joint Genome Institute"/>
            <person name="Kuo A."/>
            <person name="Gay G."/>
            <person name="Dore J."/>
            <person name="Kohler A."/>
            <person name="Nagy L.G."/>
            <person name="Floudas D."/>
            <person name="Copeland A."/>
            <person name="Barry K.W."/>
            <person name="Cichocki N."/>
            <person name="Veneault-Fourrey C."/>
            <person name="LaButti K."/>
            <person name="Lindquist E.A."/>
            <person name="Lipzen A."/>
            <person name="Lundell T."/>
            <person name="Morin E."/>
            <person name="Murat C."/>
            <person name="Sun H."/>
            <person name="Tunlid A."/>
            <person name="Henrissat B."/>
            <person name="Grigoriev I.V."/>
            <person name="Hibbett D.S."/>
            <person name="Martin F."/>
            <person name="Nordberg H.P."/>
            <person name="Cantor M.N."/>
            <person name="Hua S.X."/>
        </authorList>
    </citation>
    <scope>NUCLEOTIDE SEQUENCE [LARGE SCALE GENOMIC DNA]</scope>
    <source>
        <strain evidence="2">h7</strain>
    </source>
</reference>
<organism evidence="1 2">
    <name type="scientific">Hebeloma cylindrosporum</name>
    <dbReference type="NCBI Taxonomy" id="76867"/>
    <lineage>
        <taxon>Eukaryota</taxon>
        <taxon>Fungi</taxon>
        <taxon>Dikarya</taxon>
        <taxon>Basidiomycota</taxon>
        <taxon>Agaricomycotina</taxon>
        <taxon>Agaricomycetes</taxon>
        <taxon>Agaricomycetidae</taxon>
        <taxon>Agaricales</taxon>
        <taxon>Agaricineae</taxon>
        <taxon>Hymenogastraceae</taxon>
        <taxon>Hebeloma</taxon>
    </lineage>
</organism>
<dbReference type="EMBL" id="KN831803">
    <property type="protein sequence ID" value="KIM36698.1"/>
    <property type="molecule type" value="Genomic_DNA"/>
</dbReference>
<name>A0A0C2XFK4_HEBCY</name>
<sequence>MLGGLRRMSIHLHDAGNLETIEWDRLSEGIKTALRNTHFTSPHLSSLVLDAISISSYDLVGTWKSIKEISLVFVEMNTVKETSKNVSILEQQLERLLVSGRKFPLPLALQNRQMLGGLQKFFLHFQGACHSSVQQTWNVIHIASSSLVALFLGSCFVTSLQPHFLTMENFPSLRHLRIFDSVMSTETFLETVYPFFKLANPMSTSKLEGLHLALTWEMPIGSSSSYGDEVLLPNNGWRQLDSLLTSSHYPHLRHVTISICLSDLWDLSSKDPARVSRIWDIFDRVQSSLFPLLSCLDFIEFFCVPRAGSD</sequence>
<gene>
    <name evidence="1" type="ORF">M413DRAFT_287351</name>
</gene>
<dbReference type="AlphaFoldDB" id="A0A0C2XFK4"/>